<keyword evidence="2" id="KW-1185">Reference proteome</keyword>
<protein>
    <submittedName>
        <fullName evidence="1">Uncharacterized protein</fullName>
    </submittedName>
</protein>
<name>A0AA35YTM4_LACSI</name>
<evidence type="ECO:0000313" key="1">
    <source>
        <dbReference type="EMBL" id="CAI9279707.1"/>
    </source>
</evidence>
<dbReference type="GO" id="GO:0004356">
    <property type="term" value="F:glutamine synthetase activity"/>
    <property type="evidence" value="ECO:0007669"/>
    <property type="project" value="InterPro"/>
</dbReference>
<evidence type="ECO:0000313" key="2">
    <source>
        <dbReference type="Proteomes" id="UP001177003"/>
    </source>
</evidence>
<reference evidence="1" key="1">
    <citation type="submission" date="2023-04" db="EMBL/GenBank/DDBJ databases">
        <authorList>
            <person name="Vijverberg K."/>
            <person name="Xiong W."/>
            <person name="Schranz E."/>
        </authorList>
    </citation>
    <scope>NUCLEOTIDE SEQUENCE</scope>
</reference>
<dbReference type="Proteomes" id="UP001177003">
    <property type="component" value="Chromosome 4"/>
</dbReference>
<dbReference type="EMBL" id="OX465080">
    <property type="protein sequence ID" value="CAI9279707.1"/>
    <property type="molecule type" value="Genomic_DNA"/>
</dbReference>
<gene>
    <name evidence="1" type="ORF">LSALG_LOCUS19491</name>
</gene>
<proteinExistence type="predicted"/>
<dbReference type="InterPro" id="IPR036651">
    <property type="entry name" value="Gln_synt_N_sf"/>
</dbReference>
<dbReference type="GO" id="GO:0006542">
    <property type="term" value="P:glutamine biosynthetic process"/>
    <property type="evidence" value="ECO:0007669"/>
    <property type="project" value="InterPro"/>
</dbReference>
<dbReference type="AlphaFoldDB" id="A0AA35YTM4"/>
<accession>A0AA35YTM4</accession>
<organism evidence="1 2">
    <name type="scientific">Lactuca saligna</name>
    <name type="common">Willowleaf lettuce</name>
    <dbReference type="NCBI Taxonomy" id="75948"/>
    <lineage>
        <taxon>Eukaryota</taxon>
        <taxon>Viridiplantae</taxon>
        <taxon>Streptophyta</taxon>
        <taxon>Embryophyta</taxon>
        <taxon>Tracheophyta</taxon>
        <taxon>Spermatophyta</taxon>
        <taxon>Magnoliopsida</taxon>
        <taxon>eudicotyledons</taxon>
        <taxon>Gunneridae</taxon>
        <taxon>Pentapetalae</taxon>
        <taxon>asterids</taxon>
        <taxon>campanulids</taxon>
        <taxon>Asterales</taxon>
        <taxon>Asteraceae</taxon>
        <taxon>Cichorioideae</taxon>
        <taxon>Cichorieae</taxon>
        <taxon>Lactucinae</taxon>
        <taxon>Lactuca</taxon>
    </lineage>
</organism>
<dbReference type="Gene3D" id="3.10.20.70">
    <property type="entry name" value="Glutamine synthetase, N-terminal domain"/>
    <property type="match status" value="1"/>
</dbReference>
<sequence>MNSRNNKESESFSLYGYFIYHVAKTNSNCNNPFLGIDWKSFHISSPTFLNAETAPDVFSDNSLRDDWLTSSSNSDGKALLDRSLKLVSESCYLPHPEKEEAGSEDAHFVSPNEQAIWEADGVGGWAALARVLEKAYTTLKLKDPQLLALLHSQIRVLMLSTLVIVVRDVCSVFDHLHNNMILISLICWRMEVILIFQALTLCKPVADPKKLPTWNYDGWSTCQAPGEDSKVNSIRLQLRQHMKCNGSYYVNYFEVCK</sequence>